<dbReference type="InterPro" id="IPR050054">
    <property type="entry name" value="UPRTase/APRTase"/>
</dbReference>
<dbReference type="Gene3D" id="3.40.50.2020">
    <property type="match status" value="1"/>
</dbReference>
<dbReference type="GO" id="GO:0005525">
    <property type="term" value="F:GTP binding"/>
    <property type="evidence" value="ECO:0007669"/>
    <property type="project" value="UniProtKB-KW"/>
</dbReference>
<evidence type="ECO:0000256" key="1">
    <source>
        <dbReference type="ARBA" id="ARBA00001946"/>
    </source>
</evidence>
<evidence type="ECO:0000256" key="4">
    <source>
        <dbReference type="ARBA" id="ARBA00011894"/>
    </source>
</evidence>
<comment type="pathway">
    <text evidence="2">Pyrimidine metabolism; UMP biosynthesis via salvage pathway; UMP from uracil: step 1/1.</text>
</comment>
<evidence type="ECO:0000313" key="12">
    <source>
        <dbReference type="Proteomes" id="UP000764110"/>
    </source>
</evidence>
<evidence type="ECO:0000256" key="5">
    <source>
        <dbReference type="ARBA" id="ARBA00022533"/>
    </source>
</evidence>
<evidence type="ECO:0000256" key="3">
    <source>
        <dbReference type="ARBA" id="ARBA00009516"/>
    </source>
</evidence>
<evidence type="ECO:0000313" key="11">
    <source>
        <dbReference type="EMBL" id="KAH0591815.1"/>
    </source>
</evidence>
<accession>A0A9P8M1E4</accession>
<dbReference type="PANTHER" id="PTHR32315">
    <property type="entry name" value="ADENINE PHOSPHORIBOSYLTRANSFERASE"/>
    <property type="match status" value="1"/>
</dbReference>
<dbReference type="NCBIfam" id="NF001097">
    <property type="entry name" value="PRK00129.1"/>
    <property type="match status" value="1"/>
</dbReference>
<gene>
    <name evidence="11" type="ORF">MHUMG1_10469</name>
</gene>
<organism evidence="11 12">
    <name type="scientific">Metarhizium humberi</name>
    <dbReference type="NCBI Taxonomy" id="2596975"/>
    <lineage>
        <taxon>Eukaryota</taxon>
        <taxon>Fungi</taxon>
        <taxon>Dikarya</taxon>
        <taxon>Ascomycota</taxon>
        <taxon>Pezizomycotina</taxon>
        <taxon>Sordariomycetes</taxon>
        <taxon>Hypocreomycetidae</taxon>
        <taxon>Hypocreales</taxon>
        <taxon>Clavicipitaceae</taxon>
        <taxon>Metarhizium</taxon>
    </lineage>
</organism>
<dbReference type="SUPFAM" id="SSF53271">
    <property type="entry name" value="PRTase-like"/>
    <property type="match status" value="1"/>
</dbReference>
<comment type="caution">
    <text evidence="11">The sequence shown here is derived from an EMBL/GenBank/DDBJ whole genome shotgun (WGS) entry which is preliminary data.</text>
</comment>
<dbReference type="EMBL" id="JACEFI010000046">
    <property type="protein sequence ID" value="KAH0591815.1"/>
    <property type="molecule type" value="Genomic_DNA"/>
</dbReference>
<dbReference type="AlphaFoldDB" id="A0A9P8M1E4"/>
<evidence type="ECO:0000256" key="7">
    <source>
        <dbReference type="ARBA" id="ARBA00022679"/>
    </source>
</evidence>
<evidence type="ECO:0000256" key="2">
    <source>
        <dbReference type="ARBA" id="ARBA00005180"/>
    </source>
</evidence>
<feature type="domain" description="Phosphoribosyltransferase" evidence="10">
    <location>
        <begin position="79"/>
        <end position="247"/>
    </location>
</feature>
<dbReference type="Proteomes" id="UP000764110">
    <property type="component" value="Unassembled WGS sequence"/>
</dbReference>
<keyword evidence="7" id="KW-0808">Transferase</keyword>
<keyword evidence="5" id="KW-0021">Allosteric enzyme</keyword>
<comment type="cofactor">
    <cofactor evidence="1">
        <name>Mg(2+)</name>
        <dbReference type="ChEBI" id="CHEBI:18420"/>
    </cofactor>
</comment>
<keyword evidence="12" id="KW-1185">Reference proteome</keyword>
<comment type="similarity">
    <text evidence="3">Belongs to the UPRTase family.</text>
</comment>
<sequence>MSSLPNVHVSTHPSLRTKLSQLRSQTADSRQVKALVNDISLILACEALAKNLVTGPGPKVKIPPPQSALAVPKHDSDADGQDATPLGFEYTATTAHPQTICIVPILRSGLGMVDAVQTILPDPVPVHHLGMYREPSTLDPVEYYNNLPHHSPQSSAENSTASSLAVLVDPVIATGGTCAAAIQTLREWGAKKVLVMSIIGAEEGVKRAAEEWPEGTELWIAGVDAELTPDGMLKPGLGDIGDRLFLTTAKQA</sequence>
<dbReference type="EC" id="2.4.2.9" evidence="4"/>
<evidence type="ECO:0000256" key="6">
    <source>
        <dbReference type="ARBA" id="ARBA00022676"/>
    </source>
</evidence>
<dbReference type="InterPro" id="IPR000836">
    <property type="entry name" value="PRTase_dom"/>
</dbReference>
<dbReference type="FunFam" id="3.40.50.2020:FF:000049">
    <property type="entry name" value="Putative uracil phosphoribosyltransferase urg2"/>
    <property type="match status" value="1"/>
</dbReference>
<proteinExistence type="inferred from homology"/>
<dbReference type="GO" id="GO:0004845">
    <property type="term" value="F:uracil phosphoribosyltransferase activity"/>
    <property type="evidence" value="ECO:0007669"/>
    <property type="project" value="UniProtKB-EC"/>
</dbReference>
<evidence type="ECO:0000256" key="8">
    <source>
        <dbReference type="ARBA" id="ARBA00022741"/>
    </source>
</evidence>
<reference evidence="11 12" key="1">
    <citation type="submission" date="2020-07" db="EMBL/GenBank/DDBJ databases">
        <title>Metarhizium humberi genome.</title>
        <authorList>
            <person name="Lysoe E."/>
        </authorList>
    </citation>
    <scope>NUCLEOTIDE SEQUENCE [LARGE SCALE GENOMIC DNA]</scope>
    <source>
        <strain evidence="11 12">ESALQ1638</strain>
    </source>
</reference>
<dbReference type="InterPro" id="IPR029057">
    <property type="entry name" value="PRTase-like"/>
</dbReference>
<dbReference type="PANTHER" id="PTHR32315:SF4">
    <property type="entry name" value="URACIL PHOSPHORIBOSYLTRANSFERASE, CHLOROPLASTIC"/>
    <property type="match status" value="1"/>
</dbReference>
<dbReference type="Pfam" id="PF14681">
    <property type="entry name" value="UPRTase"/>
    <property type="match status" value="1"/>
</dbReference>
<keyword evidence="6" id="KW-0328">Glycosyltransferase</keyword>
<dbReference type="CDD" id="cd06223">
    <property type="entry name" value="PRTases_typeI"/>
    <property type="match status" value="1"/>
</dbReference>
<evidence type="ECO:0000256" key="9">
    <source>
        <dbReference type="ARBA" id="ARBA00023134"/>
    </source>
</evidence>
<evidence type="ECO:0000259" key="10">
    <source>
        <dbReference type="Pfam" id="PF14681"/>
    </source>
</evidence>
<name>A0A9P8M1E4_9HYPO</name>
<keyword evidence="8" id="KW-0547">Nucleotide-binding</keyword>
<protein>
    <recommendedName>
        <fullName evidence="4">uracil phosphoribosyltransferase</fullName>
        <ecNumber evidence="4">2.4.2.9</ecNumber>
    </recommendedName>
</protein>
<keyword evidence="9" id="KW-0342">GTP-binding</keyword>